<evidence type="ECO:0000313" key="1">
    <source>
        <dbReference type="EMBL" id="ODA29590.1"/>
    </source>
</evidence>
<dbReference type="Pfam" id="PF13489">
    <property type="entry name" value="Methyltransf_23"/>
    <property type="match status" value="1"/>
</dbReference>
<accession>A0A1C3E8M7</accession>
<sequence>MDPDQSGRLHPSWFNHQRHVLKALAQAVVKIVQEHQQPLKNATVLDFGCGDAPYRTLFQACGIAKYLAADLGEGAEIPIESGKPLPIADHSIDFVVSFQVLEHVWDLDWYLSEVKRVLKPDGRLILSTHGTWLYHPHPTDFRRWTVDGLSEELRTRGLIVDKIDGLVGPLAWTTQVRLLGYRMVCQKIPLVGNLLASLIALLMNVRMNLEDGITPPALIQNHACVYITVSHPRGVS</sequence>
<proteinExistence type="predicted"/>
<dbReference type="SUPFAM" id="SSF53335">
    <property type="entry name" value="S-adenosyl-L-methionine-dependent methyltransferases"/>
    <property type="match status" value="1"/>
</dbReference>
<evidence type="ECO:0008006" key="3">
    <source>
        <dbReference type="Google" id="ProtNLM"/>
    </source>
</evidence>
<dbReference type="Proteomes" id="UP000094828">
    <property type="component" value="Unassembled WGS sequence"/>
</dbReference>
<dbReference type="CDD" id="cd02440">
    <property type="entry name" value="AdoMet_MTases"/>
    <property type="match status" value="1"/>
</dbReference>
<dbReference type="Gene3D" id="3.40.50.150">
    <property type="entry name" value="Vaccinia Virus protein VP39"/>
    <property type="match status" value="1"/>
</dbReference>
<dbReference type="STRING" id="1841610.A6X21_07885"/>
<name>A0A1C3E8M7_9PLAN</name>
<keyword evidence="2" id="KW-1185">Reference proteome</keyword>
<dbReference type="AlphaFoldDB" id="A0A1C3E8M7"/>
<dbReference type="RefSeq" id="WP_068849410.1">
    <property type="nucleotide sequence ID" value="NZ_LYDR01000127.1"/>
</dbReference>
<dbReference type="PANTHER" id="PTHR42912">
    <property type="entry name" value="METHYLTRANSFERASE"/>
    <property type="match status" value="1"/>
</dbReference>
<comment type="caution">
    <text evidence="1">The sequence shown here is derived from an EMBL/GenBank/DDBJ whole genome shotgun (WGS) entry which is preliminary data.</text>
</comment>
<reference evidence="1 2" key="1">
    <citation type="submission" date="2016-05" db="EMBL/GenBank/DDBJ databases">
        <title>Genomic and physiological characterization of Planctopirus sp. isolated from fresh water lake.</title>
        <authorList>
            <person name="Subhash Y."/>
            <person name="Ramana C."/>
        </authorList>
    </citation>
    <scope>NUCLEOTIDE SEQUENCE [LARGE SCALE GENOMIC DNA]</scope>
    <source>
        <strain evidence="1 2">JC280</strain>
    </source>
</reference>
<dbReference type="EMBL" id="LYDR01000127">
    <property type="protein sequence ID" value="ODA29590.1"/>
    <property type="molecule type" value="Genomic_DNA"/>
</dbReference>
<gene>
    <name evidence="1" type="ORF">A6X21_07885</name>
</gene>
<dbReference type="InterPro" id="IPR050508">
    <property type="entry name" value="Methyltransf_Superfamily"/>
</dbReference>
<evidence type="ECO:0000313" key="2">
    <source>
        <dbReference type="Proteomes" id="UP000094828"/>
    </source>
</evidence>
<dbReference type="InterPro" id="IPR029063">
    <property type="entry name" value="SAM-dependent_MTases_sf"/>
</dbReference>
<organism evidence="1 2">
    <name type="scientific">Planctopirus hydrillae</name>
    <dbReference type="NCBI Taxonomy" id="1841610"/>
    <lineage>
        <taxon>Bacteria</taxon>
        <taxon>Pseudomonadati</taxon>
        <taxon>Planctomycetota</taxon>
        <taxon>Planctomycetia</taxon>
        <taxon>Planctomycetales</taxon>
        <taxon>Planctomycetaceae</taxon>
        <taxon>Planctopirus</taxon>
    </lineage>
</organism>
<dbReference type="GO" id="GO:0008168">
    <property type="term" value="F:methyltransferase activity"/>
    <property type="evidence" value="ECO:0007669"/>
    <property type="project" value="TreeGrafter"/>
</dbReference>
<protein>
    <recommendedName>
        <fullName evidence="3">Methyltransferase type 11 domain-containing protein</fullName>
    </recommendedName>
</protein>